<keyword evidence="2" id="KW-0812">Transmembrane</keyword>
<protein>
    <submittedName>
        <fullName evidence="3">Uncharacterized protein</fullName>
    </submittedName>
</protein>
<evidence type="ECO:0000313" key="3">
    <source>
        <dbReference type="EMBL" id="EER42081.1"/>
    </source>
</evidence>
<dbReference type="AlphaFoldDB" id="C6HBZ1"/>
<keyword evidence="2" id="KW-1133">Transmembrane helix</keyword>
<feature type="transmembrane region" description="Helical" evidence="2">
    <location>
        <begin position="39"/>
        <end position="61"/>
    </location>
</feature>
<accession>C6HBZ1</accession>
<evidence type="ECO:0000313" key="4">
    <source>
        <dbReference type="Proteomes" id="UP000002624"/>
    </source>
</evidence>
<feature type="compositionally biased region" description="Low complexity" evidence="1">
    <location>
        <begin position="230"/>
        <end position="249"/>
    </location>
</feature>
<keyword evidence="2" id="KW-0472">Membrane</keyword>
<reference evidence="4" key="1">
    <citation type="submission" date="2009-05" db="EMBL/GenBank/DDBJ databases">
        <title>The genome sequence of Ajellomyces capsulatus strain H143.</title>
        <authorList>
            <person name="Champion M."/>
            <person name="Cuomo C.A."/>
            <person name="Ma L.-J."/>
            <person name="Henn M.R."/>
            <person name="Sil A."/>
            <person name="Goldman B."/>
            <person name="Young S.K."/>
            <person name="Kodira C.D."/>
            <person name="Zeng Q."/>
            <person name="Koehrsen M."/>
            <person name="Alvarado L."/>
            <person name="Berlin A.M."/>
            <person name="Borenstein D."/>
            <person name="Chen Z."/>
            <person name="Engels R."/>
            <person name="Freedman E."/>
            <person name="Gellesch M."/>
            <person name="Goldberg J."/>
            <person name="Griggs A."/>
            <person name="Gujja S."/>
            <person name="Heiman D.I."/>
            <person name="Hepburn T.A."/>
            <person name="Howarth C."/>
            <person name="Jen D."/>
            <person name="Larson L."/>
            <person name="Lewis B."/>
            <person name="Mehta T."/>
            <person name="Park D."/>
            <person name="Pearson M."/>
            <person name="Roberts A."/>
            <person name="Saif S."/>
            <person name="Shea T.D."/>
            <person name="Shenoy N."/>
            <person name="Sisk P."/>
            <person name="Stolte C."/>
            <person name="Sykes S."/>
            <person name="Walk T."/>
            <person name="White J."/>
            <person name="Yandava C."/>
            <person name="Klein B."/>
            <person name="McEwen J.G."/>
            <person name="Puccia R."/>
            <person name="Goldman G.H."/>
            <person name="Felipe M.S."/>
            <person name="Nino-Vega G."/>
            <person name="San-Blas G."/>
            <person name="Taylor J.W."/>
            <person name="Mendoza L."/>
            <person name="Galagan J.E."/>
            <person name="Nusbaum C."/>
            <person name="Birren B.W."/>
        </authorList>
    </citation>
    <scope>NUCLEOTIDE SEQUENCE [LARGE SCALE GENOMIC DNA]</scope>
    <source>
        <strain evidence="4">H143</strain>
    </source>
</reference>
<evidence type="ECO:0000256" key="1">
    <source>
        <dbReference type="SAM" id="MobiDB-lite"/>
    </source>
</evidence>
<evidence type="ECO:0000256" key="2">
    <source>
        <dbReference type="SAM" id="Phobius"/>
    </source>
</evidence>
<sequence>MQRERAADSASNEGRYGACRALGPAWRRRDKQQRGWRQVGLGGLWGGVFWVSANFAVAYYVKLLGTSLVPMSGKRAAVSMAGGAWRSTVRYGAWRQQGVQETVHGRTEIVNGASSLEAWGMYVSTLYAQFVDMECNASRHVDEENGPPSYQREDDGNSPFNTLQLLQPRSNFFLPVIHLSPFASPSSAARHTAHVPVPLPWPLSASSFGSPQSSAPTPASALELRCWKCSSSRNSSRSSSRSSSSSSST</sequence>
<dbReference type="Proteomes" id="UP000002624">
    <property type="component" value="Unassembled WGS sequence"/>
</dbReference>
<dbReference type="EMBL" id="GG692422">
    <property type="protein sequence ID" value="EER42081.1"/>
    <property type="molecule type" value="Genomic_DNA"/>
</dbReference>
<proteinExistence type="predicted"/>
<feature type="region of interest" description="Disordered" evidence="1">
    <location>
        <begin position="229"/>
        <end position="249"/>
    </location>
</feature>
<organism evidence="3 4">
    <name type="scientific">Ajellomyces capsulatus (strain H143)</name>
    <name type="common">Darling's disease fungus</name>
    <name type="synonym">Histoplasma capsulatum</name>
    <dbReference type="NCBI Taxonomy" id="544712"/>
    <lineage>
        <taxon>Eukaryota</taxon>
        <taxon>Fungi</taxon>
        <taxon>Dikarya</taxon>
        <taxon>Ascomycota</taxon>
        <taxon>Pezizomycotina</taxon>
        <taxon>Eurotiomycetes</taxon>
        <taxon>Eurotiomycetidae</taxon>
        <taxon>Onygenales</taxon>
        <taxon>Ajellomycetaceae</taxon>
        <taxon>Histoplasma</taxon>
    </lineage>
</organism>
<name>C6HBZ1_AJECH</name>
<dbReference type="HOGENOM" id="CLU_1115509_0_0_1"/>
<gene>
    <name evidence="3" type="ORF">HCDG_03540</name>
</gene>
<feature type="region of interest" description="Disordered" evidence="1">
    <location>
        <begin position="141"/>
        <end position="161"/>
    </location>
</feature>
<dbReference type="VEuPathDB" id="FungiDB:HCDG_03540"/>